<organism evidence="5 6">
    <name type="scientific">Gottfriedia endophytica</name>
    <dbReference type="NCBI Taxonomy" id="2820819"/>
    <lineage>
        <taxon>Bacteria</taxon>
        <taxon>Bacillati</taxon>
        <taxon>Bacillota</taxon>
        <taxon>Bacilli</taxon>
        <taxon>Bacillales</taxon>
        <taxon>Bacillaceae</taxon>
        <taxon>Gottfriedia</taxon>
    </lineage>
</organism>
<feature type="domain" description="Alpha/beta hydrolase fold-3" evidence="4">
    <location>
        <begin position="78"/>
        <end position="283"/>
    </location>
</feature>
<evidence type="ECO:0000256" key="2">
    <source>
        <dbReference type="ARBA" id="ARBA00022801"/>
    </source>
</evidence>
<keyword evidence="6" id="KW-1185">Reference proteome</keyword>
<dbReference type="RefSeq" id="WP_209405788.1">
    <property type="nucleotide sequence ID" value="NZ_JAGIYQ010000007.1"/>
</dbReference>
<dbReference type="AlphaFoldDB" id="A0A940NQB6"/>
<evidence type="ECO:0000313" key="6">
    <source>
        <dbReference type="Proteomes" id="UP000682134"/>
    </source>
</evidence>
<name>A0A940NQB6_9BACI</name>
<comment type="caution">
    <text evidence="5">The sequence shown here is derived from an EMBL/GenBank/DDBJ whole genome shotgun (WGS) entry which is preliminary data.</text>
</comment>
<dbReference type="PANTHER" id="PTHR48081">
    <property type="entry name" value="AB HYDROLASE SUPERFAMILY PROTEIN C4A8.06C"/>
    <property type="match status" value="1"/>
</dbReference>
<dbReference type="PROSITE" id="PS01174">
    <property type="entry name" value="LIPASE_GDXG_SER"/>
    <property type="match status" value="1"/>
</dbReference>
<evidence type="ECO:0000259" key="4">
    <source>
        <dbReference type="Pfam" id="PF07859"/>
    </source>
</evidence>
<sequence>MTHLNNLEPGIRKLVEQFIEAGRPSARQQSIQDRRLGYLSTIDLAGEAVHVWDIFDQTINGLALRIYKPLDKINLPILIYYHGGCFVSGDFDTHDRQLRMLANLGCCLVVAVDYRLAPEHVYPAAHDDAIKAAYITRQYASTWGGNQDDITLAGDSAGGHLALVTCLRLKAQEQWMPKRQILIYPMLDATASSDSYKRFGDDYVITRDALLSGFEAYLSNISPYHPEASPLFRNDLKGLPETHILTAEFDALVDEGETLYRRLLESGVEAQCRRYLGVNHGFFQLAGISSVAKKAIEDVASIVSNV</sequence>
<dbReference type="FunFam" id="3.40.50.1820:FF:000089">
    <property type="entry name" value="Alpha/beta hydrolase"/>
    <property type="match status" value="1"/>
</dbReference>
<evidence type="ECO:0000313" key="5">
    <source>
        <dbReference type="EMBL" id="MBP0725820.1"/>
    </source>
</evidence>
<gene>
    <name evidence="5" type="ORF">J5Y03_11625</name>
</gene>
<keyword evidence="2 5" id="KW-0378">Hydrolase</keyword>
<evidence type="ECO:0000256" key="1">
    <source>
        <dbReference type="ARBA" id="ARBA00010515"/>
    </source>
</evidence>
<evidence type="ECO:0000256" key="3">
    <source>
        <dbReference type="PROSITE-ProRule" id="PRU10038"/>
    </source>
</evidence>
<dbReference type="EMBL" id="JAGIYQ010000007">
    <property type="protein sequence ID" value="MBP0725820.1"/>
    <property type="molecule type" value="Genomic_DNA"/>
</dbReference>
<protein>
    <submittedName>
        <fullName evidence="5">Alpha/beta hydrolase</fullName>
    </submittedName>
</protein>
<accession>A0A940NQB6</accession>
<reference evidence="5" key="1">
    <citation type="submission" date="2021-04" db="EMBL/GenBank/DDBJ databases">
        <title>Genome seq and assembly of Bacillus sp.</title>
        <authorList>
            <person name="Chhetri G."/>
        </authorList>
    </citation>
    <scope>NUCLEOTIDE SEQUENCE</scope>
    <source>
        <strain evidence="5">RG28</strain>
    </source>
</reference>
<dbReference type="InterPro" id="IPR033140">
    <property type="entry name" value="Lipase_GDXG_put_SER_AS"/>
</dbReference>
<dbReference type="InterPro" id="IPR050300">
    <property type="entry name" value="GDXG_lipolytic_enzyme"/>
</dbReference>
<dbReference type="SUPFAM" id="SSF53474">
    <property type="entry name" value="alpha/beta-Hydrolases"/>
    <property type="match status" value="1"/>
</dbReference>
<feature type="active site" evidence="3">
    <location>
        <position position="156"/>
    </location>
</feature>
<proteinExistence type="inferred from homology"/>
<dbReference type="InterPro" id="IPR029058">
    <property type="entry name" value="AB_hydrolase_fold"/>
</dbReference>
<dbReference type="Gene3D" id="3.40.50.1820">
    <property type="entry name" value="alpha/beta hydrolase"/>
    <property type="match status" value="1"/>
</dbReference>
<dbReference type="PANTHER" id="PTHR48081:SF8">
    <property type="entry name" value="ALPHA_BETA HYDROLASE FOLD-3 DOMAIN-CONTAINING PROTEIN-RELATED"/>
    <property type="match status" value="1"/>
</dbReference>
<dbReference type="Pfam" id="PF07859">
    <property type="entry name" value="Abhydrolase_3"/>
    <property type="match status" value="1"/>
</dbReference>
<dbReference type="InterPro" id="IPR013094">
    <property type="entry name" value="AB_hydrolase_3"/>
</dbReference>
<comment type="similarity">
    <text evidence="1">Belongs to the 'GDXG' lipolytic enzyme family.</text>
</comment>
<dbReference type="GO" id="GO:0016787">
    <property type="term" value="F:hydrolase activity"/>
    <property type="evidence" value="ECO:0007669"/>
    <property type="project" value="UniProtKB-KW"/>
</dbReference>
<dbReference type="Proteomes" id="UP000682134">
    <property type="component" value="Unassembled WGS sequence"/>
</dbReference>